<dbReference type="AlphaFoldDB" id="A0AAE1VUB2"/>
<proteinExistence type="predicted"/>
<evidence type="ECO:0008006" key="3">
    <source>
        <dbReference type="Google" id="ProtNLM"/>
    </source>
</evidence>
<accession>A0AAE1VUB2</accession>
<evidence type="ECO:0000313" key="2">
    <source>
        <dbReference type="Proteomes" id="UP001291623"/>
    </source>
</evidence>
<keyword evidence="2" id="KW-1185">Reference proteome</keyword>
<comment type="caution">
    <text evidence="1">The sequence shown here is derived from an EMBL/GenBank/DDBJ whole genome shotgun (WGS) entry which is preliminary data.</text>
</comment>
<reference evidence="1" key="1">
    <citation type="submission" date="2023-12" db="EMBL/GenBank/DDBJ databases">
        <title>Genome assembly of Anisodus tanguticus.</title>
        <authorList>
            <person name="Wang Y.-J."/>
        </authorList>
    </citation>
    <scope>NUCLEOTIDE SEQUENCE</scope>
    <source>
        <strain evidence="1">KB-2021</strain>
        <tissue evidence="1">Leaf</tissue>
    </source>
</reference>
<evidence type="ECO:0000313" key="1">
    <source>
        <dbReference type="EMBL" id="KAK4373734.1"/>
    </source>
</evidence>
<gene>
    <name evidence="1" type="ORF">RND71_009118</name>
</gene>
<organism evidence="1 2">
    <name type="scientific">Anisodus tanguticus</name>
    <dbReference type="NCBI Taxonomy" id="243964"/>
    <lineage>
        <taxon>Eukaryota</taxon>
        <taxon>Viridiplantae</taxon>
        <taxon>Streptophyta</taxon>
        <taxon>Embryophyta</taxon>
        <taxon>Tracheophyta</taxon>
        <taxon>Spermatophyta</taxon>
        <taxon>Magnoliopsida</taxon>
        <taxon>eudicotyledons</taxon>
        <taxon>Gunneridae</taxon>
        <taxon>Pentapetalae</taxon>
        <taxon>asterids</taxon>
        <taxon>lamiids</taxon>
        <taxon>Solanales</taxon>
        <taxon>Solanaceae</taxon>
        <taxon>Solanoideae</taxon>
        <taxon>Hyoscyameae</taxon>
        <taxon>Anisodus</taxon>
    </lineage>
</organism>
<dbReference type="PANTHER" id="PTHR11439:SF524">
    <property type="entry name" value="RNA-DIRECTED DNA POLYMERASE, PROTEIN KINASE RLK-PELLE-DLSV FAMILY"/>
    <property type="match status" value="1"/>
</dbReference>
<name>A0AAE1VUB2_9SOLA</name>
<sequence length="115" mass="12973">MSACKPPLTLIDTKPKLSDNSSTPYEDPSHCRSIAWALQYLTFVRPDITYAVQQVCLFMHDLREEHMHALKRIVCYIQCTLDHGLHLYPSSVSTLISYTDADWGVCADTIHSTSG</sequence>
<protein>
    <recommendedName>
        <fullName evidence="3">Mitochondrial protein</fullName>
    </recommendedName>
</protein>
<dbReference type="EMBL" id="JAVYJV010000004">
    <property type="protein sequence ID" value="KAK4373734.1"/>
    <property type="molecule type" value="Genomic_DNA"/>
</dbReference>
<dbReference type="PANTHER" id="PTHR11439">
    <property type="entry name" value="GAG-POL-RELATED RETROTRANSPOSON"/>
    <property type="match status" value="1"/>
</dbReference>
<dbReference type="Proteomes" id="UP001291623">
    <property type="component" value="Unassembled WGS sequence"/>
</dbReference>